<dbReference type="GO" id="GO:0042802">
    <property type="term" value="F:identical protein binding"/>
    <property type="evidence" value="ECO:0007669"/>
    <property type="project" value="EnsemblFungi"/>
</dbReference>
<dbReference type="GO" id="GO:0042393">
    <property type="term" value="F:histone binding"/>
    <property type="evidence" value="ECO:0007669"/>
    <property type="project" value="EnsemblFungi"/>
</dbReference>
<dbReference type="GO" id="GO:0070775">
    <property type="term" value="C:H3 histone acetyltransferase complex"/>
    <property type="evidence" value="ECO:0007669"/>
    <property type="project" value="EnsemblFungi"/>
</dbReference>
<dbReference type="InterPro" id="IPR037231">
    <property type="entry name" value="NAP-like_sf"/>
</dbReference>
<proteinExistence type="inferred from homology"/>
<dbReference type="AlphaFoldDB" id="A0A8X7NQP4"/>
<dbReference type="GO" id="GO:0005634">
    <property type="term" value="C:nucleus"/>
    <property type="evidence" value="ECO:0007669"/>
    <property type="project" value="EnsemblFungi"/>
</dbReference>
<dbReference type="EMBL" id="JABWAB010000001">
    <property type="protein sequence ID" value="KAF6059030.1"/>
    <property type="molecule type" value="Genomic_DNA"/>
</dbReference>
<dbReference type="SUPFAM" id="SSF143113">
    <property type="entry name" value="NAP-like"/>
    <property type="match status" value="1"/>
</dbReference>
<protein>
    <submittedName>
        <fullName evidence="5">Nucleosome assembly protein (NAP) family protein</fullName>
    </submittedName>
</protein>
<name>A0A8X7NQP4_CANPA</name>
<dbReference type="GO" id="GO:0006335">
    <property type="term" value="P:DNA replication-dependent chromatin assembly"/>
    <property type="evidence" value="ECO:0007669"/>
    <property type="project" value="EnsemblFungi"/>
</dbReference>
<dbReference type="InterPro" id="IPR002164">
    <property type="entry name" value="NAP_family"/>
</dbReference>
<evidence type="ECO:0000256" key="3">
    <source>
        <dbReference type="SAM" id="Coils"/>
    </source>
</evidence>
<feature type="compositionally biased region" description="Acidic residues" evidence="4">
    <location>
        <begin position="238"/>
        <end position="261"/>
    </location>
</feature>
<evidence type="ECO:0000313" key="5">
    <source>
        <dbReference type="EMBL" id="KAF6059030.1"/>
    </source>
</evidence>
<evidence type="ECO:0000256" key="1">
    <source>
        <dbReference type="ARBA" id="ARBA00009947"/>
    </source>
</evidence>
<dbReference type="GO" id="GO:0006334">
    <property type="term" value="P:nucleosome assembly"/>
    <property type="evidence" value="ECO:0007669"/>
    <property type="project" value="EnsemblFungi"/>
</dbReference>
<gene>
    <name evidence="5" type="ORF">FOB60_000612</name>
</gene>
<feature type="region of interest" description="Disordered" evidence="4">
    <location>
        <begin position="238"/>
        <end position="268"/>
    </location>
</feature>
<dbReference type="PANTHER" id="PTHR11875">
    <property type="entry name" value="TESTIS-SPECIFIC Y-ENCODED PROTEIN"/>
    <property type="match status" value="1"/>
</dbReference>
<comment type="caution">
    <text evidence="5">The sequence shown here is derived from an EMBL/GenBank/DDBJ whole genome shotgun (WGS) entry which is preliminary data.</text>
</comment>
<evidence type="ECO:0000256" key="2">
    <source>
        <dbReference type="RuleBase" id="RU003876"/>
    </source>
</evidence>
<sequence>MSQNNFEVSNSNNDSNILSENLNKLSVWEQEMDKVEKEVDVYRLKLAQPMYANRRSILKKIPKFWYIILAENDEFSDYASPEDLKYLEFIDDIYVHYPVVDNDSGTSTNNPRDFDITISFKKSSLTEAQSVTKSFKIVVRENGEELLESLPVEVKWPQQLSKINPHLIKEKTNGGKSMTTEDKKRYRAGMKSFFSWFAWTGKKPGKEFRNGEDLANLIADDIFVNALKYYIVALSNESGEEDSEEEEDTSEGEELDLSDVEVEGKKRTLGDDIVDAPCEKKVKQSSSV</sequence>
<reference evidence="5" key="1">
    <citation type="submission" date="2020-03" db="EMBL/GenBank/DDBJ databases">
        <title>FDA dAtabase for Regulatory Grade micrObial Sequences (FDA-ARGOS): Supporting development and validation of Infectious Disease Dx tests.</title>
        <authorList>
            <person name="Campos J."/>
            <person name="Goldberg B."/>
            <person name="Tallon L."/>
            <person name="Sadzewicz L."/>
            <person name="Vavikolanu K."/>
            <person name="Mehta A."/>
            <person name="Aluvathingal J."/>
            <person name="Nadendla S."/>
            <person name="Nandy P."/>
            <person name="Geyer C."/>
            <person name="Yan Y."/>
            <person name="Sichtig H."/>
        </authorList>
    </citation>
    <scope>NUCLEOTIDE SEQUENCE [LARGE SCALE GENOMIC DNA]</scope>
    <source>
        <strain evidence="5">FDAARGOS_652</strain>
    </source>
</reference>
<evidence type="ECO:0000313" key="6">
    <source>
        <dbReference type="Proteomes" id="UP000590412"/>
    </source>
</evidence>
<dbReference type="Gene3D" id="3.30.1120.90">
    <property type="entry name" value="Nucleosome assembly protein"/>
    <property type="match status" value="1"/>
</dbReference>
<evidence type="ECO:0000256" key="4">
    <source>
        <dbReference type="SAM" id="MobiDB-lite"/>
    </source>
</evidence>
<organism evidence="5 6">
    <name type="scientific">Candida parapsilosis</name>
    <name type="common">Yeast</name>
    <dbReference type="NCBI Taxonomy" id="5480"/>
    <lineage>
        <taxon>Eukaryota</taxon>
        <taxon>Fungi</taxon>
        <taxon>Dikarya</taxon>
        <taxon>Ascomycota</taxon>
        <taxon>Saccharomycotina</taxon>
        <taxon>Pichiomycetes</taxon>
        <taxon>Debaryomycetaceae</taxon>
        <taxon>Candida/Lodderomyces clade</taxon>
        <taxon>Candida</taxon>
    </lineage>
</organism>
<accession>A0A8X7NQP4</accession>
<dbReference type="OrthoDB" id="19419at2759"/>
<feature type="coiled-coil region" evidence="3">
    <location>
        <begin position="18"/>
        <end position="45"/>
    </location>
</feature>
<dbReference type="GO" id="GO:0005829">
    <property type="term" value="C:cytosol"/>
    <property type="evidence" value="ECO:0007669"/>
    <property type="project" value="EnsemblFungi"/>
</dbReference>
<dbReference type="GO" id="GO:0010698">
    <property type="term" value="F:acetyltransferase activator activity"/>
    <property type="evidence" value="ECO:0007669"/>
    <property type="project" value="EnsemblFungi"/>
</dbReference>
<dbReference type="GO" id="GO:0006303">
    <property type="term" value="P:double-strand break repair via nonhomologous end joining"/>
    <property type="evidence" value="ECO:0007669"/>
    <property type="project" value="EnsemblFungi"/>
</dbReference>
<dbReference type="Pfam" id="PF00956">
    <property type="entry name" value="NAP"/>
    <property type="match status" value="1"/>
</dbReference>
<comment type="similarity">
    <text evidence="1 2">Belongs to the nucleosome assembly protein (NAP) family.</text>
</comment>
<keyword evidence="3" id="KW-0175">Coiled coil</keyword>
<dbReference type="Proteomes" id="UP000590412">
    <property type="component" value="Unassembled WGS sequence"/>
</dbReference>